<dbReference type="RefSeq" id="WP_321398479.1">
    <property type="nucleotide sequence ID" value="NZ_CP139487.1"/>
</dbReference>
<dbReference type="SUPFAM" id="SSF89796">
    <property type="entry name" value="CoA-transferase family III (CaiB/BaiF)"/>
    <property type="match status" value="1"/>
</dbReference>
<dbReference type="Pfam" id="PF02515">
    <property type="entry name" value="CoA_transf_3"/>
    <property type="match status" value="1"/>
</dbReference>
<dbReference type="AlphaFoldDB" id="A0AAX4HSJ2"/>
<dbReference type="InterPro" id="IPR003673">
    <property type="entry name" value="CoA-Trfase_fam_III"/>
</dbReference>
<dbReference type="PANTHER" id="PTHR48228:SF5">
    <property type="entry name" value="ALPHA-METHYLACYL-COA RACEMASE"/>
    <property type="match status" value="1"/>
</dbReference>
<dbReference type="EMBL" id="CP139487">
    <property type="protein sequence ID" value="WPU66351.1"/>
    <property type="molecule type" value="Genomic_DNA"/>
</dbReference>
<dbReference type="InterPro" id="IPR044855">
    <property type="entry name" value="CoA-Trfase_III_dom3_sf"/>
</dbReference>
<dbReference type="PANTHER" id="PTHR48228">
    <property type="entry name" value="SUCCINYL-COA--D-CITRAMALATE COA-TRANSFERASE"/>
    <property type="match status" value="1"/>
</dbReference>
<keyword evidence="1" id="KW-0808">Transferase</keyword>
<dbReference type="InterPro" id="IPR050509">
    <property type="entry name" value="CoA-transferase_III"/>
</dbReference>
<proteinExistence type="predicted"/>
<dbReference type="GO" id="GO:0016740">
    <property type="term" value="F:transferase activity"/>
    <property type="evidence" value="ECO:0007669"/>
    <property type="project" value="UniProtKB-KW"/>
</dbReference>
<name>A0AAX4HSJ2_9BACT</name>
<reference evidence="1 2" key="1">
    <citation type="submission" date="2023-11" db="EMBL/GenBank/DDBJ databases">
        <title>Peredibacter starrii A3.12.</title>
        <authorList>
            <person name="Mitchell R.J."/>
        </authorList>
    </citation>
    <scope>NUCLEOTIDE SEQUENCE [LARGE SCALE GENOMIC DNA]</scope>
    <source>
        <strain evidence="1 2">A3.12</strain>
    </source>
</reference>
<dbReference type="InterPro" id="IPR023606">
    <property type="entry name" value="CoA-Trfase_III_dom_1_sf"/>
</dbReference>
<evidence type="ECO:0000313" key="2">
    <source>
        <dbReference type="Proteomes" id="UP001324634"/>
    </source>
</evidence>
<dbReference type="Proteomes" id="UP001324634">
    <property type="component" value="Chromosome"/>
</dbReference>
<keyword evidence="2" id="KW-1185">Reference proteome</keyword>
<gene>
    <name evidence="1" type="ORF">SOO65_06285</name>
</gene>
<evidence type="ECO:0000313" key="1">
    <source>
        <dbReference type="EMBL" id="WPU66351.1"/>
    </source>
</evidence>
<sequence length="305" mass="33981">MLKGIKILDFTHRLPGPLAGKILSDLGAEVIKVEDIKHRDPFLSGMFSEFDRSFESWYEELNKSKKVLRFDFKDPNTKGEIHKLLEGAQGLLLSLSPKLKASLGLDDETLKGLNVAVVELEASSTHNKAMHDLNALAISGYLSLHVAHETDAIVAPPFLPVAGIAFGQQVATQMLANIIEASRSKGFVKSVSYLHDTADSILHPFWSKTLRDQKKTKFLHNGAYPCYSLYRTQDGQYVAVAAVEEKFWTDLIATFGINLPLERRFETNEEAFNVVASTFAKLTANEIESRSQNKELCLSIVRKIS</sequence>
<organism evidence="1 2">
    <name type="scientific">Peredibacter starrii</name>
    <dbReference type="NCBI Taxonomy" id="28202"/>
    <lineage>
        <taxon>Bacteria</taxon>
        <taxon>Pseudomonadati</taxon>
        <taxon>Bdellovibrionota</taxon>
        <taxon>Bacteriovoracia</taxon>
        <taxon>Bacteriovoracales</taxon>
        <taxon>Bacteriovoracaceae</taxon>
        <taxon>Peredibacter</taxon>
    </lineage>
</organism>
<dbReference type="Gene3D" id="3.30.1540.10">
    <property type="entry name" value="formyl-coa transferase, domain 3"/>
    <property type="match status" value="1"/>
</dbReference>
<dbReference type="Gene3D" id="3.40.50.10540">
    <property type="entry name" value="Crotonobetainyl-coa:carnitine coa-transferase, domain 1"/>
    <property type="match status" value="1"/>
</dbReference>
<dbReference type="KEGG" id="psti:SOO65_06285"/>
<accession>A0AAX4HSJ2</accession>
<protein>
    <submittedName>
        <fullName evidence="1">CoA transferase</fullName>
    </submittedName>
</protein>